<dbReference type="PANTHER" id="PTHR35306">
    <property type="entry name" value="BNAA03G57290D PROTEIN"/>
    <property type="match status" value="1"/>
</dbReference>
<dbReference type="GO" id="GO:0016071">
    <property type="term" value="P:mRNA metabolic process"/>
    <property type="evidence" value="ECO:0007669"/>
    <property type="project" value="UniProtKB-ARBA"/>
</dbReference>
<dbReference type="InterPro" id="IPR028322">
    <property type="entry name" value="PNRC-like_rgn"/>
</dbReference>
<dbReference type="EMBL" id="JAXQNO010000003">
    <property type="protein sequence ID" value="KAK4800631.1"/>
    <property type="molecule type" value="Genomic_DNA"/>
</dbReference>
<reference evidence="3 4" key="1">
    <citation type="journal article" date="2023" name="Hortic Res">
        <title>Pangenome of water caltrop reveals structural variations and asymmetric subgenome divergence after allopolyploidization.</title>
        <authorList>
            <person name="Zhang X."/>
            <person name="Chen Y."/>
            <person name="Wang L."/>
            <person name="Yuan Y."/>
            <person name="Fang M."/>
            <person name="Shi L."/>
            <person name="Lu R."/>
            <person name="Comes H.P."/>
            <person name="Ma Y."/>
            <person name="Chen Y."/>
            <person name="Huang G."/>
            <person name="Zhou Y."/>
            <person name="Zheng Z."/>
            <person name="Qiu Y."/>
        </authorList>
    </citation>
    <scope>NUCLEOTIDE SEQUENCE [LARGE SCALE GENOMIC DNA]</scope>
    <source>
        <strain evidence="3">F231</strain>
    </source>
</reference>
<evidence type="ECO:0000313" key="4">
    <source>
        <dbReference type="Proteomes" id="UP001346149"/>
    </source>
</evidence>
<keyword evidence="2" id="KW-0732">Signal</keyword>
<keyword evidence="4" id="KW-1185">Reference proteome</keyword>
<proteinExistence type="predicted"/>
<name>A0AAN7MTL1_TRANT</name>
<dbReference type="AlphaFoldDB" id="A0AAN7MTL1"/>
<feature type="chain" id="PRO_5042937352" evidence="2">
    <location>
        <begin position="21"/>
        <end position="253"/>
    </location>
</feature>
<dbReference type="Proteomes" id="UP001346149">
    <property type="component" value="Unassembled WGS sequence"/>
</dbReference>
<evidence type="ECO:0000256" key="1">
    <source>
        <dbReference type="SAM" id="MobiDB-lite"/>
    </source>
</evidence>
<protein>
    <submittedName>
        <fullName evidence="3">Uncharacterized protein</fullName>
    </submittedName>
</protein>
<organism evidence="3 4">
    <name type="scientific">Trapa natans</name>
    <name type="common">Water chestnut</name>
    <dbReference type="NCBI Taxonomy" id="22666"/>
    <lineage>
        <taxon>Eukaryota</taxon>
        <taxon>Viridiplantae</taxon>
        <taxon>Streptophyta</taxon>
        <taxon>Embryophyta</taxon>
        <taxon>Tracheophyta</taxon>
        <taxon>Spermatophyta</taxon>
        <taxon>Magnoliopsida</taxon>
        <taxon>eudicotyledons</taxon>
        <taxon>Gunneridae</taxon>
        <taxon>Pentapetalae</taxon>
        <taxon>rosids</taxon>
        <taxon>malvids</taxon>
        <taxon>Myrtales</taxon>
        <taxon>Lythraceae</taxon>
        <taxon>Trapa</taxon>
    </lineage>
</organism>
<feature type="signal peptide" evidence="2">
    <location>
        <begin position="1"/>
        <end position="20"/>
    </location>
</feature>
<sequence>MLKIWIEISLSLFFLGIGQQDQDLVELDSLDGLTLFGILLTMEILVVVAQHKHQYYSRISKSQDLARLNSSPPNKFRAIHCQTSHAADGFIPPPLRVASTPLVKQTPPSKKTPASPPASDPACMQPSQKSIPIPIIAKSICNEKFSDEGFFDGSLSFSERWAGPTYSNSPSPSSLPIPKFLQLPTSSHSLGFPNVVSHHDFSAHQISKSAPTSPTREFSLPPFSEDLFHSADYASITLRRILNLKPFDECHPS</sequence>
<feature type="region of interest" description="Disordered" evidence="1">
    <location>
        <begin position="101"/>
        <end position="127"/>
    </location>
</feature>
<dbReference type="Pfam" id="PF15365">
    <property type="entry name" value="PNRC"/>
    <property type="match status" value="1"/>
</dbReference>
<gene>
    <name evidence="3" type="ORF">SAY86_021118</name>
</gene>
<accession>A0AAN7MTL1</accession>
<evidence type="ECO:0000256" key="2">
    <source>
        <dbReference type="SAM" id="SignalP"/>
    </source>
</evidence>
<evidence type="ECO:0000313" key="3">
    <source>
        <dbReference type="EMBL" id="KAK4800631.1"/>
    </source>
</evidence>
<comment type="caution">
    <text evidence="3">The sequence shown here is derived from an EMBL/GenBank/DDBJ whole genome shotgun (WGS) entry which is preliminary data.</text>
</comment>
<dbReference type="PANTHER" id="PTHR35306:SF1">
    <property type="entry name" value="VQ DOMAIN-CONTAINING PROTEIN"/>
    <property type="match status" value="1"/>
</dbReference>